<evidence type="ECO:0000313" key="2">
    <source>
        <dbReference type="Proteomes" id="UP000233469"/>
    </source>
</evidence>
<proteinExistence type="predicted"/>
<gene>
    <name evidence="1" type="ORF">RhiirC2_396690</name>
</gene>
<dbReference type="EMBL" id="LLXL01004652">
    <property type="protein sequence ID" value="PKK57195.1"/>
    <property type="molecule type" value="Genomic_DNA"/>
</dbReference>
<sequence length="116" mass="13804">MSYEMDWAPWKFDIIINDVNIERVLLDLYEKCQRTRPKIKTSLEYGIIDLNDGIISRALNQSVMSYFEATMQEYKPKKVLSVEVVKMLKSFNVIEILSIYVVFLKNFFCYFKINQP</sequence>
<reference evidence="1 2" key="2">
    <citation type="submission" date="2017-10" db="EMBL/GenBank/DDBJ databases">
        <title>Extensive intraspecific genome diversity in a model arbuscular mycorrhizal fungus.</title>
        <authorList>
            <person name="Chen E.C.H."/>
            <person name="Morin E."/>
            <person name="Baudet D."/>
            <person name="Noel J."/>
            <person name="Ndikumana S."/>
            <person name="Charron P."/>
            <person name="St-Onge C."/>
            <person name="Giorgi J."/>
            <person name="Grigoriev I.V."/>
            <person name="Roux C."/>
            <person name="Martin F.M."/>
            <person name="Corradi N."/>
        </authorList>
    </citation>
    <scope>NUCLEOTIDE SEQUENCE [LARGE SCALE GENOMIC DNA]</scope>
    <source>
        <strain evidence="1 2">C2</strain>
    </source>
</reference>
<accession>A0A2N1M6D4</accession>
<organism evidence="1 2">
    <name type="scientific">Rhizophagus irregularis</name>
    <dbReference type="NCBI Taxonomy" id="588596"/>
    <lineage>
        <taxon>Eukaryota</taxon>
        <taxon>Fungi</taxon>
        <taxon>Fungi incertae sedis</taxon>
        <taxon>Mucoromycota</taxon>
        <taxon>Glomeromycotina</taxon>
        <taxon>Glomeromycetes</taxon>
        <taxon>Glomerales</taxon>
        <taxon>Glomeraceae</taxon>
        <taxon>Rhizophagus</taxon>
    </lineage>
</organism>
<evidence type="ECO:0000313" key="1">
    <source>
        <dbReference type="EMBL" id="PKK57195.1"/>
    </source>
</evidence>
<comment type="caution">
    <text evidence="1">The sequence shown here is derived from an EMBL/GenBank/DDBJ whole genome shotgun (WGS) entry which is preliminary data.</text>
</comment>
<reference evidence="1 2" key="1">
    <citation type="submission" date="2016-04" db="EMBL/GenBank/DDBJ databases">
        <title>Genome analyses suggest a sexual origin of heterokaryosis in a supposedly ancient asexual fungus.</title>
        <authorList>
            <person name="Ropars J."/>
            <person name="Sedzielewska K."/>
            <person name="Noel J."/>
            <person name="Charron P."/>
            <person name="Farinelli L."/>
            <person name="Marton T."/>
            <person name="Kruger M."/>
            <person name="Pelin A."/>
            <person name="Brachmann A."/>
            <person name="Corradi N."/>
        </authorList>
    </citation>
    <scope>NUCLEOTIDE SEQUENCE [LARGE SCALE GENOMIC DNA]</scope>
    <source>
        <strain evidence="1 2">C2</strain>
    </source>
</reference>
<dbReference type="AlphaFoldDB" id="A0A2N1M6D4"/>
<name>A0A2N1M6D4_9GLOM</name>
<dbReference type="Proteomes" id="UP000233469">
    <property type="component" value="Unassembled WGS sequence"/>
</dbReference>
<dbReference type="VEuPathDB" id="FungiDB:FUN_019394"/>
<protein>
    <submittedName>
        <fullName evidence="1">Uncharacterized protein</fullName>
    </submittedName>
</protein>